<feature type="compositionally biased region" description="Polar residues" evidence="2">
    <location>
        <begin position="361"/>
        <end position="386"/>
    </location>
</feature>
<keyword evidence="5" id="KW-1185">Reference proteome</keyword>
<feature type="region of interest" description="Disordered" evidence="2">
    <location>
        <begin position="340"/>
        <end position="412"/>
    </location>
</feature>
<gene>
    <name evidence="4" type="ORF">FisN_15Hu012</name>
</gene>
<feature type="domain" description="RING-type" evidence="3">
    <location>
        <begin position="6"/>
        <end position="55"/>
    </location>
</feature>
<dbReference type="InterPro" id="IPR001841">
    <property type="entry name" value="Znf_RING"/>
</dbReference>
<accession>A0A1Z5KAA5</accession>
<dbReference type="EMBL" id="BDSP01000193">
    <property type="protein sequence ID" value="GAX23085.1"/>
    <property type="molecule type" value="Genomic_DNA"/>
</dbReference>
<evidence type="ECO:0000313" key="4">
    <source>
        <dbReference type="EMBL" id="GAX23085.1"/>
    </source>
</evidence>
<evidence type="ECO:0000313" key="5">
    <source>
        <dbReference type="Proteomes" id="UP000198406"/>
    </source>
</evidence>
<keyword evidence="1" id="KW-0863">Zinc-finger</keyword>
<dbReference type="SUPFAM" id="SSF57850">
    <property type="entry name" value="RING/U-box"/>
    <property type="match status" value="1"/>
</dbReference>
<dbReference type="Proteomes" id="UP000198406">
    <property type="component" value="Unassembled WGS sequence"/>
</dbReference>
<dbReference type="GO" id="GO:0008270">
    <property type="term" value="F:zinc ion binding"/>
    <property type="evidence" value="ECO:0007669"/>
    <property type="project" value="UniProtKB-KW"/>
</dbReference>
<evidence type="ECO:0000256" key="2">
    <source>
        <dbReference type="SAM" id="MobiDB-lite"/>
    </source>
</evidence>
<comment type="caution">
    <text evidence="4">The sequence shown here is derived from an EMBL/GenBank/DDBJ whole genome shotgun (WGS) entry which is preliminary data.</text>
</comment>
<dbReference type="AlphaFoldDB" id="A0A1Z5KAA5"/>
<sequence>MKPYACPICNFDSIHQVQCSHCGQSVCRDCLNACFETSGVGQDNRNVTMKCPTCKEPTFRYSNPTEIVKSPHSVTNHATRAIYSARLRDYATEEMRDQPPSSIAGQPRLTSSSHHQHLPRTAESSNTNRENEEATKKPTLVWFQSPAIENVWWPATLYSSHLVAQPLMKQDDFCSPFQNEIMKQYILEVSGFPPKPVVCLFGHPDEQDAATSSQFHNNAPTWWYPVHADDLTQPFTLANLGDFFADAPTKHKERLQRIMSSRVVPLLTDDNIQSITRAAPKSVSSIFRKPAPLQIEVDDNGEELLIDRLPPKVKKSQSEVSASKSQNSYQEVTEWLSKLNESHSTGRPSDENELLRRATKTKNASYRSSQPGTSAKEQSRLISSSRIPVYNPESGSNGSPRKDNVNVRTSRR</sequence>
<keyword evidence="1" id="KW-0479">Metal-binding</keyword>
<dbReference type="PROSITE" id="PS50089">
    <property type="entry name" value="ZF_RING_2"/>
    <property type="match status" value="1"/>
</dbReference>
<dbReference type="Gene3D" id="3.30.40.10">
    <property type="entry name" value="Zinc/RING finger domain, C3HC4 (zinc finger)"/>
    <property type="match status" value="1"/>
</dbReference>
<feature type="compositionally biased region" description="Polar residues" evidence="2">
    <location>
        <begin position="99"/>
        <end position="113"/>
    </location>
</feature>
<evidence type="ECO:0000259" key="3">
    <source>
        <dbReference type="PROSITE" id="PS50089"/>
    </source>
</evidence>
<dbReference type="InterPro" id="IPR013083">
    <property type="entry name" value="Znf_RING/FYVE/PHD"/>
</dbReference>
<feature type="region of interest" description="Disordered" evidence="2">
    <location>
        <begin position="93"/>
        <end position="137"/>
    </location>
</feature>
<protein>
    <recommendedName>
        <fullName evidence="3">RING-type domain-containing protein</fullName>
    </recommendedName>
</protein>
<proteinExistence type="predicted"/>
<evidence type="ECO:0000256" key="1">
    <source>
        <dbReference type="PROSITE-ProRule" id="PRU00175"/>
    </source>
</evidence>
<keyword evidence="1" id="KW-0862">Zinc</keyword>
<name>A0A1Z5KAA5_FISSO</name>
<organism evidence="4 5">
    <name type="scientific">Fistulifera solaris</name>
    <name type="common">Oleaginous diatom</name>
    <dbReference type="NCBI Taxonomy" id="1519565"/>
    <lineage>
        <taxon>Eukaryota</taxon>
        <taxon>Sar</taxon>
        <taxon>Stramenopiles</taxon>
        <taxon>Ochrophyta</taxon>
        <taxon>Bacillariophyta</taxon>
        <taxon>Bacillariophyceae</taxon>
        <taxon>Bacillariophycidae</taxon>
        <taxon>Naviculales</taxon>
        <taxon>Naviculaceae</taxon>
        <taxon>Fistulifera</taxon>
    </lineage>
</organism>
<dbReference type="InParanoid" id="A0A1Z5KAA5"/>
<reference evidence="4 5" key="1">
    <citation type="journal article" date="2015" name="Plant Cell">
        <title>Oil accumulation by the oleaginous diatom Fistulifera solaris as revealed by the genome and transcriptome.</title>
        <authorList>
            <person name="Tanaka T."/>
            <person name="Maeda Y."/>
            <person name="Veluchamy A."/>
            <person name="Tanaka M."/>
            <person name="Abida H."/>
            <person name="Marechal E."/>
            <person name="Bowler C."/>
            <person name="Muto M."/>
            <person name="Sunaga Y."/>
            <person name="Tanaka M."/>
            <person name="Yoshino T."/>
            <person name="Taniguchi T."/>
            <person name="Fukuda Y."/>
            <person name="Nemoto M."/>
            <person name="Matsumoto M."/>
            <person name="Wong P.S."/>
            <person name="Aburatani S."/>
            <person name="Fujibuchi W."/>
        </authorList>
    </citation>
    <scope>NUCLEOTIDE SEQUENCE [LARGE SCALE GENOMIC DNA]</scope>
    <source>
        <strain evidence="4 5">JPCC DA0580</strain>
    </source>
</reference>